<evidence type="ECO:0000313" key="2">
    <source>
        <dbReference type="Proteomes" id="UP001159363"/>
    </source>
</evidence>
<protein>
    <submittedName>
        <fullName evidence="1">Uncharacterized protein</fullName>
    </submittedName>
</protein>
<dbReference type="EMBL" id="JARBHB010000001">
    <property type="protein sequence ID" value="KAJ8896900.1"/>
    <property type="molecule type" value="Genomic_DNA"/>
</dbReference>
<dbReference type="Proteomes" id="UP001159363">
    <property type="component" value="Chromosome 1"/>
</dbReference>
<reference evidence="1 2" key="1">
    <citation type="submission" date="2023-02" db="EMBL/GenBank/DDBJ databases">
        <title>LHISI_Scaffold_Assembly.</title>
        <authorList>
            <person name="Stuart O.P."/>
            <person name="Cleave R."/>
            <person name="Magrath M.J.L."/>
            <person name="Mikheyev A.S."/>
        </authorList>
    </citation>
    <scope>NUCLEOTIDE SEQUENCE [LARGE SCALE GENOMIC DNA]</scope>
    <source>
        <strain evidence="1">Daus_M_001</strain>
        <tissue evidence="1">Leg muscle</tissue>
    </source>
</reference>
<gene>
    <name evidence="1" type="ORF">PR048_002246</name>
</gene>
<feature type="non-terminal residue" evidence="1">
    <location>
        <position position="85"/>
    </location>
</feature>
<comment type="caution">
    <text evidence="1">The sequence shown here is derived from an EMBL/GenBank/DDBJ whole genome shotgun (WGS) entry which is preliminary data.</text>
</comment>
<accession>A0ABQ9IJN0</accession>
<sequence>MQISQRKLIDKVLRKFNIPDCKYSDIPIEPKLHIEPNATCREDFLIRSSSVVDAFVDADFTNDRQDRKRVTGFFIRVFGNNVIWK</sequence>
<name>A0ABQ9IJN0_9NEOP</name>
<organism evidence="1 2">
    <name type="scientific">Dryococelus australis</name>
    <dbReference type="NCBI Taxonomy" id="614101"/>
    <lineage>
        <taxon>Eukaryota</taxon>
        <taxon>Metazoa</taxon>
        <taxon>Ecdysozoa</taxon>
        <taxon>Arthropoda</taxon>
        <taxon>Hexapoda</taxon>
        <taxon>Insecta</taxon>
        <taxon>Pterygota</taxon>
        <taxon>Neoptera</taxon>
        <taxon>Polyneoptera</taxon>
        <taxon>Phasmatodea</taxon>
        <taxon>Verophasmatodea</taxon>
        <taxon>Anareolatae</taxon>
        <taxon>Phasmatidae</taxon>
        <taxon>Eurycanthinae</taxon>
        <taxon>Dryococelus</taxon>
    </lineage>
</organism>
<proteinExistence type="predicted"/>
<keyword evidence="2" id="KW-1185">Reference proteome</keyword>
<evidence type="ECO:0000313" key="1">
    <source>
        <dbReference type="EMBL" id="KAJ8896900.1"/>
    </source>
</evidence>